<keyword evidence="3" id="KW-1185">Reference proteome</keyword>
<sequence length="57" mass="6609">MITLNQLVPANHLVREMEAAIDFFFIYDLVKDMYSEVGRQIIDPVILVELPCVIIKM</sequence>
<evidence type="ECO:0000313" key="3">
    <source>
        <dbReference type="Proteomes" id="UP001307168"/>
    </source>
</evidence>
<feature type="domain" description="Transposase InsH N-terminal" evidence="1">
    <location>
        <begin position="4"/>
        <end position="50"/>
    </location>
</feature>
<protein>
    <recommendedName>
        <fullName evidence="1">Transposase InsH N-terminal domain-containing protein</fullName>
    </recommendedName>
</protein>
<proteinExistence type="predicted"/>
<evidence type="ECO:0000313" key="2">
    <source>
        <dbReference type="EMBL" id="MEC0274742.1"/>
    </source>
</evidence>
<name>A0AAW9NHC1_9BACI</name>
<dbReference type="Proteomes" id="UP001307168">
    <property type="component" value="Unassembled WGS sequence"/>
</dbReference>
<gene>
    <name evidence="2" type="ORF">P4706_16950</name>
</gene>
<dbReference type="EMBL" id="JARNBH010000016">
    <property type="protein sequence ID" value="MEC0274742.1"/>
    <property type="molecule type" value="Genomic_DNA"/>
</dbReference>
<dbReference type="InterPro" id="IPR008490">
    <property type="entry name" value="Transposase_InsH_N"/>
</dbReference>
<reference evidence="2 3" key="1">
    <citation type="submission" date="2023-03" db="EMBL/GenBank/DDBJ databases">
        <title>Bacillus Genome Sequencing.</title>
        <authorList>
            <person name="Dunlap C."/>
        </authorList>
    </citation>
    <scope>NUCLEOTIDE SEQUENCE [LARGE SCALE GENOMIC DNA]</scope>
    <source>
        <strain evidence="2 3">B-41290</strain>
    </source>
</reference>
<dbReference type="AlphaFoldDB" id="A0AAW9NHC1"/>
<comment type="caution">
    <text evidence="2">The sequence shown here is derived from an EMBL/GenBank/DDBJ whole genome shotgun (WGS) entry which is preliminary data.</text>
</comment>
<dbReference type="Pfam" id="PF05598">
    <property type="entry name" value="DUF772"/>
    <property type="match status" value="1"/>
</dbReference>
<accession>A0AAW9NHC1</accession>
<evidence type="ECO:0000259" key="1">
    <source>
        <dbReference type="Pfam" id="PF05598"/>
    </source>
</evidence>
<organism evidence="2 3">
    <name type="scientific">Peribacillus castrilensis</name>
    <dbReference type="NCBI Taxonomy" id="2897690"/>
    <lineage>
        <taxon>Bacteria</taxon>
        <taxon>Bacillati</taxon>
        <taxon>Bacillota</taxon>
        <taxon>Bacilli</taxon>
        <taxon>Bacillales</taxon>
        <taxon>Bacillaceae</taxon>
        <taxon>Peribacillus</taxon>
    </lineage>
</organism>